<dbReference type="InterPro" id="IPR013734">
    <property type="entry name" value="TF_Nrm1/Whi5"/>
</dbReference>
<dbReference type="VEuPathDB" id="FungiDB:JI435_117220"/>
<dbReference type="OMA" id="HTENNPI"/>
<dbReference type="GO" id="GO:0005634">
    <property type="term" value="C:nucleus"/>
    <property type="evidence" value="ECO:0007669"/>
    <property type="project" value="UniProtKB-SubCell"/>
</dbReference>
<comment type="similarity">
    <text evidence="3">Belongs to the WHI5/NRM1 family.</text>
</comment>
<keyword evidence="11" id="KW-1185">Reference proteome</keyword>
<reference evidence="11" key="1">
    <citation type="journal article" date="2021" name="BMC Genomics">
        <title>Chromosome-level genome assembly and manually-curated proteome of model necrotroph Parastagonospora nodorum Sn15 reveals a genome-wide trove of candidate effector homologs, and redundancy of virulence-related functions within an accessory chromosome.</title>
        <authorList>
            <person name="Bertazzoni S."/>
            <person name="Jones D.A.B."/>
            <person name="Phan H.T."/>
            <person name="Tan K.-C."/>
            <person name="Hane J.K."/>
        </authorList>
    </citation>
    <scope>NUCLEOTIDE SEQUENCE [LARGE SCALE GENOMIC DNA]</scope>
    <source>
        <strain evidence="11">SN15 / ATCC MYA-4574 / FGSC 10173)</strain>
    </source>
</reference>
<proteinExistence type="inferred from homology"/>
<comment type="subcellular location">
    <subcellularLocation>
        <location evidence="2">Cytoplasm</location>
    </subcellularLocation>
    <subcellularLocation>
        <location evidence="1">Nucleus</location>
    </subcellularLocation>
</comment>
<evidence type="ECO:0000256" key="6">
    <source>
        <dbReference type="ARBA" id="ARBA00023015"/>
    </source>
</evidence>
<feature type="region of interest" description="Disordered" evidence="9">
    <location>
        <begin position="1"/>
        <end position="98"/>
    </location>
</feature>
<protein>
    <submittedName>
        <fullName evidence="10">Uncharacterized protein</fullName>
    </submittedName>
</protein>
<accession>A0A7U2IAM6</accession>
<evidence type="ECO:0000256" key="3">
    <source>
        <dbReference type="ARBA" id="ARBA00006922"/>
    </source>
</evidence>
<dbReference type="OrthoDB" id="5345625at2759"/>
<keyword evidence="4" id="KW-0963">Cytoplasm</keyword>
<evidence type="ECO:0000256" key="4">
    <source>
        <dbReference type="ARBA" id="ARBA00022490"/>
    </source>
</evidence>
<evidence type="ECO:0000313" key="11">
    <source>
        <dbReference type="Proteomes" id="UP000663193"/>
    </source>
</evidence>
<dbReference type="Pfam" id="PF08528">
    <property type="entry name" value="Whi5"/>
    <property type="match status" value="1"/>
</dbReference>
<evidence type="ECO:0000256" key="5">
    <source>
        <dbReference type="ARBA" id="ARBA00022491"/>
    </source>
</evidence>
<dbReference type="GO" id="GO:0005737">
    <property type="term" value="C:cytoplasm"/>
    <property type="evidence" value="ECO:0007669"/>
    <property type="project" value="UniProtKB-SubCell"/>
</dbReference>
<dbReference type="Proteomes" id="UP000663193">
    <property type="component" value="Chromosome 20"/>
</dbReference>
<dbReference type="KEGG" id="pno:SNOG_11722"/>
<dbReference type="EMBL" id="CP069042">
    <property type="protein sequence ID" value="QRD06337.1"/>
    <property type="molecule type" value="Genomic_DNA"/>
</dbReference>
<feature type="region of interest" description="Disordered" evidence="9">
    <location>
        <begin position="111"/>
        <end position="199"/>
    </location>
</feature>
<evidence type="ECO:0000256" key="8">
    <source>
        <dbReference type="ARBA" id="ARBA00023242"/>
    </source>
</evidence>
<gene>
    <name evidence="10" type="ORF">JI435_117220</name>
</gene>
<evidence type="ECO:0000256" key="9">
    <source>
        <dbReference type="SAM" id="MobiDB-lite"/>
    </source>
</evidence>
<keyword evidence="7" id="KW-0804">Transcription</keyword>
<evidence type="ECO:0000256" key="1">
    <source>
        <dbReference type="ARBA" id="ARBA00004123"/>
    </source>
</evidence>
<name>A0A7U2IAM6_PHANO</name>
<dbReference type="RefSeq" id="XP_001801961.1">
    <property type="nucleotide sequence ID" value="XM_001801909.1"/>
</dbReference>
<dbReference type="AlphaFoldDB" id="A0A7U2IAM6"/>
<sequence>MSTTPYRLDMSTHQSPHHTPSRRALGDLTPRAINSPVIDSSEATRPRSPLKKITSHIPSVFADKENLVASPAASGHSKKRSIEEVDDAEKPGSGKMLAHARDESMWNSGIRLTTDAMQQHTENNPVALADPGSPTERNTPTPEPEPVQNSQKSNQSFSDFLNYELCASQKSEQVASADGPAPAPTSAPTEQPKKTRAENMRTRLKFALYKVRTNQEAKRGKDIISSFEASSPPSASMEVPNITVSSPQPQPVFVKANLDPFRPIGKLGQPPVHFAAPKDIYGPPPSRTAQLGEDGNADIAESAHQRLQRLKDESYEAGNLSSSVNQGNAAVGLMELMSGRR</sequence>
<feature type="compositionally biased region" description="Polar residues" evidence="9">
    <location>
        <begin position="1"/>
        <end position="14"/>
    </location>
</feature>
<keyword evidence="8" id="KW-0539">Nucleus</keyword>
<feature type="compositionally biased region" description="Polar residues" evidence="9">
    <location>
        <begin position="111"/>
        <end position="124"/>
    </location>
</feature>
<feature type="compositionally biased region" description="Basic and acidic residues" evidence="9">
    <location>
        <begin position="80"/>
        <end position="92"/>
    </location>
</feature>
<keyword evidence="6" id="KW-0805">Transcription regulation</keyword>
<evidence type="ECO:0000313" key="10">
    <source>
        <dbReference type="EMBL" id="QRD06337.1"/>
    </source>
</evidence>
<organism evidence="10 11">
    <name type="scientific">Phaeosphaeria nodorum (strain SN15 / ATCC MYA-4574 / FGSC 10173)</name>
    <name type="common">Glume blotch fungus</name>
    <name type="synonym">Parastagonospora nodorum</name>
    <dbReference type="NCBI Taxonomy" id="321614"/>
    <lineage>
        <taxon>Eukaryota</taxon>
        <taxon>Fungi</taxon>
        <taxon>Dikarya</taxon>
        <taxon>Ascomycota</taxon>
        <taxon>Pezizomycotina</taxon>
        <taxon>Dothideomycetes</taxon>
        <taxon>Pleosporomycetidae</taxon>
        <taxon>Pleosporales</taxon>
        <taxon>Pleosporineae</taxon>
        <taxon>Phaeosphaeriaceae</taxon>
        <taxon>Parastagonospora</taxon>
    </lineage>
</organism>
<feature type="compositionally biased region" description="Polar residues" evidence="9">
    <location>
        <begin position="147"/>
        <end position="159"/>
    </location>
</feature>
<evidence type="ECO:0000256" key="2">
    <source>
        <dbReference type="ARBA" id="ARBA00004496"/>
    </source>
</evidence>
<evidence type="ECO:0000256" key="7">
    <source>
        <dbReference type="ARBA" id="ARBA00023163"/>
    </source>
</evidence>
<keyword evidence="5" id="KW-0678">Repressor</keyword>